<evidence type="ECO:0000256" key="3">
    <source>
        <dbReference type="ARBA" id="ARBA00022448"/>
    </source>
</evidence>
<dbReference type="InterPro" id="IPR003593">
    <property type="entry name" value="AAA+_ATPase"/>
</dbReference>
<evidence type="ECO:0000256" key="4">
    <source>
        <dbReference type="ARBA" id="ARBA00022475"/>
    </source>
</evidence>
<evidence type="ECO:0000313" key="12">
    <source>
        <dbReference type="Proteomes" id="UP000005850"/>
    </source>
</evidence>
<dbReference type="PROSITE" id="PS00211">
    <property type="entry name" value="ABC_TRANSPORTER_1"/>
    <property type="match status" value="1"/>
</dbReference>
<keyword evidence="5" id="KW-0997">Cell inner membrane</keyword>
<dbReference type="InterPro" id="IPR027417">
    <property type="entry name" value="P-loop_NTPase"/>
</dbReference>
<dbReference type="eggNOG" id="COG4172">
    <property type="taxonomic scope" value="Bacteria"/>
</dbReference>
<keyword evidence="3" id="KW-0813">Transport</keyword>
<comment type="subcellular location">
    <subcellularLocation>
        <location evidence="1">Cell membrane</location>
        <topology evidence="1">Peripheral membrane protein</topology>
    </subcellularLocation>
</comment>
<evidence type="ECO:0000256" key="2">
    <source>
        <dbReference type="ARBA" id="ARBA00005417"/>
    </source>
</evidence>
<dbReference type="GO" id="GO:0005524">
    <property type="term" value="F:ATP binding"/>
    <property type="evidence" value="ECO:0007669"/>
    <property type="project" value="UniProtKB-KW"/>
</dbReference>
<dbReference type="STRING" id="1042163.BRLA_c030050"/>
<dbReference type="PANTHER" id="PTHR43297">
    <property type="entry name" value="OLIGOPEPTIDE TRANSPORT ATP-BINDING PROTEIN APPD"/>
    <property type="match status" value="1"/>
</dbReference>
<keyword evidence="7 11" id="KW-0067">ATP-binding</keyword>
<dbReference type="Gene3D" id="3.40.50.300">
    <property type="entry name" value="P-loop containing nucleotide triphosphate hydrolases"/>
    <property type="match status" value="1"/>
</dbReference>
<dbReference type="GO" id="GO:0016887">
    <property type="term" value="F:ATP hydrolysis activity"/>
    <property type="evidence" value="ECO:0007669"/>
    <property type="project" value="InterPro"/>
</dbReference>
<dbReference type="InterPro" id="IPR050388">
    <property type="entry name" value="ABC_Ni/Peptide_Import"/>
</dbReference>
<dbReference type="SMART" id="SM00382">
    <property type="entry name" value="AAA"/>
    <property type="match status" value="1"/>
</dbReference>
<reference evidence="11 12" key="1">
    <citation type="journal article" date="2011" name="J. Bacteriol.">
        <title>Genome sequence of Brevibacillus laterosporus LMG 15441, a pathogen of invertebrates.</title>
        <authorList>
            <person name="Djukic M."/>
            <person name="Poehlein A."/>
            <person name="Thurmer A."/>
            <person name="Daniel R."/>
        </authorList>
    </citation>
    <scope>NUCLEOTIDE SEQUENCE [LARGE SCALE GENOMIC DNA]</scope>
    <source>
        <strain evidence="11 12">LMG 15441</strain>
    </source>
</reference>
<keyword evidence="12" id="KW-1185">Reference proteome</keyword>
<dbReference type="SUPFAM" id="SSF52540">
    <property type="entry name" value="P-loop containing nucleoside triphosphate hydrolases"/>
    <property type="match status" value="1"/>
</dbReference>
<dbReference type="InterPro" id="IPR003439">
    <property type="entry name" value="ABC_transporter-like_ATP-bd"/>
</dbReference>
<dbReference type="InterPro" id="IPR017871">
    <property type="entry name" value="ABC_transporter-like_CS"/>
</dbReference>
<keyword evidence="8" id="KW-1278">Translocase</keyword>
<feature type="domain" description="ABC transporter" evidence="10">
    <location>
        <begin position="2"/>
        <end position="231"/>
    </location>
</feature>
<comment type="similarity">
    <text evidence="2">Belongs to the ABC transporter superfamily.</text>
</comment>
<evidence type="ECO:0000256" key="1">
    <source>
        <dbReference type="ARBA" id="ARBA00004202"/>
    </source>
</evidence>
<evidence type="ECO:0000313" key="11">
    <source>
        <dbReference type="EMBL" id="AIG27317.1"/>
    </source>
</evidence>
<keyword evidence="6" id="KW-0547">Nucleotide-binding</keyword>
<dbReference type="GO" id="GO:0005886">
    <property type="term" value="C:plasma membrane"/>
    <property type="evidence" value="ECO:0007669"/>
    <property type="project" value="UniProtKB-SubCell"/>
</dbReference>
<dbReference type="KEGG" id="blr:BRLA_c030050"/>
<evidence type="ECO:0000256" key="5">
    <source>
        <dbReference type="ARBA" id="ARBA00022519"/>
    </source>
</evidence>
<name>A0A075R463_BRELA</name>
<gene>
    <name evidence="11" type="primary">metN_2</name>
    <name evidence="11" type="ORF">BRLA_c030050</name>
</gene>
<dbReference type="PANTHER" id="PTHR43297:SF14">
    <property type="entry name" value="ATPASE AAA-TYPE CORE DOMAIN-CONTAINING PROTEIN"/>
    <property type="match status" value="1"/>
</dbReference>
<accession>A0A075R463</accession>
<evidence type="ECO:0000256" key="8">
    <source>
        <dbReference type="ARBA" id="ARBA00022967"/>
    </source>
</evidence>
<evidence type="ECO:0000259" key="10">
    <source>
        <dbReference type="PROSITE" id="PS50893"/>
    </source>
</evidence>
<keyword evidence="4" id="KW-1003">Cell membrane</keyword>
<dbReference type="EC" id="3.6.3.-" evidence="11"/>
<dbReference type="Pfam" id="PF00005">
    <property type="entry name" value="ABC_tran"/>
    <property type="match status" value="1"/>
</dbReference>
<organism evidence="11 12">
    <name type="scientific">Brevibacillus laterosporus LMG 15441</name>
    <dbReference type="NCBI Taxonomy" id="1042163"/>
    <lineage>
        <taxon>Bacteria</taxon>
        <taxon>Bacillati</taxon>
        <taxon>Bacillota</taxon>
        <taxon>Bacilli</taxon>
        <taxon>Bacillales</taxon>
        <taxon>Paenibacillaceae</taxon>
        <taxon>Brevibacillus</taxon>
    </lineage>
</organism>
<evidence type="ECO:0000256" key="7">
    <source>
        <dbReference type="ARBA" id="ARBA00022840"/>
    </source>
</evidence>
<sequence>MIDLSNCSVYFKGQALLKSISLSVSKGDFFCLIGESGGGKTLLGKTILGFLPKEFHVSGSIQSDRKKMEIILQNPIGSMQSNVPVETQFHHLLKSRGMKNREEREKEMLQILSWVGFSDRSSLLAKRPFQLSGGMCQKVALAMALVSDPEIIIADEATSALDEQSQETILNLLRRIYEKKQMTIFFITHDLTIVKKYSTHVGIIKDGRLIEAGPTNQVLSKPKEKYTKELIEIFEGKY</sequence>
<proteinExistence type="inferred from homology"/>
<protein>
    <submittedName>
        <fullName evidence="11">Methionine import ATP-binding protein MetN</fullName>
        <ecNumber evidence="11">3.6.3.-</ecNumber>
    </submittedName>
</protein>
<dbReference type="EMBL" id="CP007806">
    <property type="protein sequence ID" value="AIG27317.1"/>
    <property type="molecule type" value="Genomic_DNA"/>
</dbReference>
<keyword evidence="9" id="KW-0472">Membrane</keyword>
<evidence type="ECO:0000256" key="6">
    <source>
        <dbReference type="ARBA" id="ARBA00022741"/>
    </source>
</evidence>
<dbReference type="Proteomes" id="UP000005850">
    <property type="component" value="Chromosome"/>
</dbReference>
<evidence type="ECO:0000256" key="9">
    <source>
        <dbReference type="ARBA" id="ARBA00023136"/>
    </source>
</evidence>
<dbReference type="RefSeq" id="WP_003335790.1">
    <property type="nucleotide sequence ID" value="NZ_CP007806.1"/>
</dbReference>
<dbReference type="AlphaFoldDB" id="A0A075R463"/>
<keyword evidence="11" id="KW-0378">Hydrolase</keyword>
<dbReference type="HOGENOM" id="CLU_000604_1_23_9"/>
<dbReference type="PROSITE" id="PS50893">
    <property type="entry name" value="ABC_TRANSPORTER_2"/>
    <property type="match status" value="1"/>
</dbReference>